<feature type="compositionally biased region" description="Polar residues" evidence="1">
    <location>
        <begin position="289"/>
        <end position="300"/>
    </location>
</feature>
<feature type="transmembrane region" description="Helical" evidence="2">
    <location>
        <begin position="85"/>
        <end position="109"/>
    </location>
</feature>
<dbReference type="InterPro" id="IPR021296">
    <property type="entry name" value="DUF2868"/>
</dbReference>
<gene>
    <name evidence="3" type="ORF">CA13_20950</name>
</gene>
<dbReference type="AlphaFoldDB" id="A0A5C5Z0G5"/>
<reference evidence="3 4" key="1">
    <citation type="submission" date="2019-02" db="EMBL/GenBank/DDBJ databases">
        <title>Deep-cultivation of Planctomycetes and their phenomic and genomic characterization uncovers novel biology.</title>
        <authorList>
            <person name="Wiegand S."/>
            <person name="Jogler M."/>
            <person name="Boedeker C."/>
            <person name="Pinto D."/>
            <person name="Vollmers J."/>
            <person name="Rivas-Marin E."/>
            <person name="Kohn T."/>
            <person name="Peeters S.H."/>
            <person name="Heuer A."/>
            <person name="Rast P."/>
            <person name="Oberbeckmann S."/>
            <person name="Bunk B."/>
            <person name="Jeske O."/>
            <person name="Meyerdierks A."/>
            <person name="Storesund J.E."/>
            <person name="Kallscheuer N."/>
            <person name="Luecker S."/>
            <person name="Lage O.M."/>
            <person name="Pohl T."/>
            <person name="Merkel B.J."/>
            <person name="Hornburger P."/>
            <person name="Mueller R.-W."/>
            <person name="Bruemmer F."/>
            <person name="Labrenz M."/>
            <person name="Spormann A.M."/>
            <person name="Op Den Camp H."/>
            <person name="Overmann J."/>
            <person name="Amann R."/>
            <person name="Jetten M.S.M."/>
            <person name="Mascher T."/>
            <person name="Medema M.H."/>
            <person name="Devos D.P."/>
            <person name="Kaster A.-K."/>
            <person name="Ovreas L."/>
            <person name="Rohde M."/>
            <person name="Galperin M.Y."/>
            <person name="Jogler C."/>
        </authorList>
    </citation>
    <scope>NUCLEOTIDE SEQUENCE [LARGE SCALE GENOMIC DNA]</scope>
    <source>
        <strain evidence="3 4">CA13</strain>
    </source>
</reference>
<feature type="transmembrane region" description="Helical" evidence="2">
    <location>
        <begin position="701"/>
        <end position="724"/>
    </location>
</feature>
<evidence type="ECO:0000313" key="3">
    <source>
        <dbReference type="EMBL" id="TWT80650.1"/>
    </source>
</evidence>
<sequence length="842" mass="92387">MSRPTHRLSNTELAMIQVMRKQPSYSDFDPNIDTAVRSEVTEAYRHDSPRYFAKLLAERAKLFCKERLGVGEKSIQEQFLHATGVAAVVLFVLSVIAFAAGLAIASSFFDVEKGTASVLAIFWLVALTALPIVFPVISLLFLVIHRSQHRQRTGMATVVIRSFRTIRRIWCKLAMRLGLIEDADPNAVTSFEEVVASHSYFGSAGAVFIANLYFLVVALVIWGSVYFHLSTKRIDFFYQDSTSHIESRQTKIQHVASPVHWLTGTQIPSEDAIAWAGGTWVPPKPATAKSKNVTGSSTEDNPTEAEAAESLAARLTQGFRVEWSRFLLALVFTYVFFPRLVVAVVSFGMTCYFRRDFVPKPTEKECRRIVDNILDPPIATETIHRHSDSESETQDLTNTVPDLAREKELPNAVPSNVETDVSTTAQVGAVDSLRSSSRSTGIVAVGGNPGFSRIVSELALSDSRLADGGVLRSARDRGEFKKRLSENRCHRLVFVFSLLDVPAQNLVEFLDSVVDLCCDDSEADAERIDVVLSDGAKARERLENDLKLFQSRIEQWRTACVQCGVSSNRVHDVDLSTSSGIDTCRSLIAGPPAENSGEAVRRMAGKYMAGVSWLRIGFGRMFDEPSASGSWDEFATTAMDKIDSIYQEERIELRRFFDSKACNDSLKQVVKNVELPPGVLPEQLEQFAKIGEFMKSLSPRWIGSGAIAGASLCLGGGVALALSAPAVAPLLAPFVAGSALVSAVTGGGVGQWLKTRISTGEKSEDSDDVAGCLQINTSSVLQMLILRILILEFQGSSEQFITDQIGKQTEQLGELETADKSEVDGVLLAFKCNLDEVRRTIR</sequence>
<dbReference type="Pfam" id="PF11067">
    <property type="entry name" value="DUF2868"/>
    <property type="match status" value="1"/>
</dbReference>
<comment type="caution">
    <text evidence="3">The sequence shown here is derived from an EMBL/GenBank/DDBJ whole genome shotgun (WGS) entry which is preliminary data.</text>
</comment>
<evidence type="ECO:0000313" key="4">
    <source>
        <dbReference type="Proteomes" id="UP000315010"/>
    </source>
</evidence>
<dbReference type="Proteomes" id="UP000315010">
    <property type="component" value="Unassembled WGS sequence"/>
</dbReference>
<protein>
    <submittedName>
        <fullName evidence="3">Uncharacterized protein</fullName>
    </submittedName>
</protein>
<keyword evidence="2" id="KW-1133">Transmembrane helix</keyword>
<feature type="region of interest" description="Disordered" evidence="1">
    <location>
        <begin position="285"/>
        <end position="304"/>
    </location>
</feature>
<feature type="transmembrane region" description="Helical" evidence="2">
    <location>
        <begin position="326"/>
        <end position="353"/>
    </location>
</feature>
<keyword evidence="2" id="KW-0812">Transmembrane</keyword>
<evidence type="ECO:0000256" key="1">
    <source>
        <dbReference type="SAM" id="MobiDB-lite"/>
    </source>
</evidence>
<keyword evidence="4" id="KW-1185">Reference proteome</keyword>
<organism evidence="3 4">
    <name type="scientific">Novipirellula herctigrandis</name>
    <dbReference type="NCBI Taxonomy" id="2527986"/>
    <lineage>
        <taxon>Bacteria</taxon>
        <taxon>Pseudomonadati</taxon>
        <taxon>Planctomycetota</taxon>
        <taxon>Planctomycetia</taxon>
        <taxon>Pirellulales</taxon>
        <taxon>Pirellulaceae</taxon>
        <taxon>Novipirellula</taxon>
    </lineage>
</organism>
<proteinExistence type="predicted"/>
<evidence type="ECO:0000256" key="2">
    <source>
        <dbReference type="SAM" id="Phobius"/>
    </source>
</evidence>
<feature type="transmembrane region" description="Helical" evidence="2">
    <location>
        <begin position="206"/>
        <end position="229"/>
    </location>
</feature>
<accession>A0A5C5Z0G5</accession>
<keyword evidence="2" id="KW-0472">Membrane</keyword>
<dbReference type="RefSeq" id="WP_146395828.1">
    <property type="nucleotide sequence ID" value="NZ_SJPJ01000001.1"/>
</dbReference>
<feature type="transmembrane region" description="Helical" evidence="2">
    <location>
        <begin position="730"/>
        <end position="753"/>
    </location>
</feature>
<feature type="transmembrane region" description="Helical" evidence="2">
    <location>
        <begin position="121"/>
        <end position="144"/>
    </location>
</feature>
<dbReference type="EMBL" id="SJPJ01000001">
    <property type="protein sequence ID" value="TWT80650.1"/>
    <property type="molecule type" value="Genomic_DNA"/>
</dbReference>
<name>A0A5C5Z0G5_9BACT</name>